<accession>A0ABU4C409</accession>
<keyword evidence="2" id="KW-0560">Oxidoreductase</keyword>
<evidence type="ECO:0000256" key="2">
    <source>
        <dbReference type="ARBA" id="ARBA00023002"/>
    </source>
</evidence>
<protein>
    <submittedName>
        <fullName evidence="4">SDR family NAD(P)-dependent oxidoreductase</fullName>
    </submittedName>
</protein>
<dbReference type="RefSeq" id="WP_317545616.1">
    <property type="nucleotide sequence ID" value="NZ_JAWLKB010000032.1"/>
</dbReference>
<keyword evidence="5" id="KW-1185">Reference proteome</keyword>
<dbReference type="EMBL" id="JAWLKB010000032">
    <property type="protein sequence ID" value="MDV6271155.1"/>
    <property type="molecule type" value="Genomic_DNA"/>
</dbReference>
<dbReference type="SUPFAM" id="SSF51735">
    <property type="entry name" value="NAD(P)-binding Rossmann-fold domains"/>
    <property type="match status" value="1"/>
</dbReference>
<name>A0ABU4C409_RHOGO</name>
<dbReference type="InterPro" id="IPR002347">
    <property type="entry name" value="SDR_fam"/>
</dbReference>
<dbReference type="InterPro" id="IPR036291">
    <property type="entry name" value="NAD(P)-bd_dom_sf"/>
</dbReference>
<evidence type="ECO:0000256" key="3">
    <source>
        <dbReference type="RuleBase" id="RU000363"/>
    </source>
</evidence>
<dbReference type="Proteomes" id="UP001185927">
    <property type="component" value="Unassembled WGS sequence"/>
</dbReference>
<dbReference type="PANTHER" id="PTHR45024">
    <property type="entry name" value="DEHYDROGENASES, SHORT CHAIN"/>
    <property type="match status" value="1"/>
</dbReference>
<dbReference type="InterPro" id="IPR051687">
    <property type="entry name" value="Peroxisomal_Beta-Oxidation"/>
</dbReference>
<dbReference type="InterPro" id="IPR020904">
    <property type="entry name" value="Sc_DH/Rdtase_CS"/>
</dbReference>
<dbReference type="PROSITE" id="PS00061">
    <property type="entry name" value="ADH_SHORT"/>
    <property type="match status" value="1"/>
</dbReference>
<dbReference type="PANTHER" id="PTHR45024:SF2">
    <property type="entry name" value="SCP2 DOMAIN-CONTAINING PROTEIN"/>
    <property type="match status" value="1"/>
</dbReference>
<comment type="caution">
    <text evidence="4">The sequence shown here is derived from an EMBL/GenBank/DDBJ whole genome shotgun (WGS) entry which is preliminary data.</text>
</comment>
<reference evidence="4 5" key="1">
    <citation type="submission" date="2023-10" db="EMBL/GenBank/DDBJ databases">
        <title>Development of a sustainable strategy for remediation of hydrocarbon-contaminated territories based on the waste exchange concept.</title>
        <authorList>
            <person name="Krivoruchko A."/>
        </authorList>
    </citation>
    <scope>NUCLEOTIDE SEQUENCE [LARGE SCALE GENOMIC DNA]</scope>
    <source>
        <strain evidence="4 5">IEGM 1203</strain>
    </source>
</reference>
<evidence type="ECO:0000313" key="5">
    <source>
        <dbReference type="Proteomes" id="UP001185927"/>
    </source>
</evidence>
<sequence>MGLLDGKVAIVTGAGRGIGREEALSLAAQGAKVVVNDMGGDWQGDGADQAPAAQVSAEIRELGGEASPNFDNVATPSGAEHLVKQTLDTYGDVDILVNNAGILRDSMIFSSEPGEWSSVIDVHILGHYLPTRAVTAHWREQSKAGITKHRAIVNTTSESGLFGNVGQSNYSAAKLGIVSLTLAVAKETAKYGVTVNAIAPRARTRLTTTTFEKSNRAGEFKNVEGGFDAMDPSNIAPFVTFLGTDAASEITGQTFIVYGGIVAHVKLPQVGDLIVKDGKWSVEELVAEQAGLFKEIGSNSYEGPRGYARLPKQGS</sequence>
<evidence type="ECO:0000313" key="4">
    <source>
        <dbReference type="EMBL" id="MDV6271155.1"/>
    </source>
</evidence>
<dbReference type="PRINTS" id="PR00081">
    <property type="entry name" value="GDHRDH"/>
</dbReference>
<proteinExistence type="inferred from homology"/>
<dbReference type="Pfam" id="PF00106">
    <property type="entry name" value="adh_short"/>
    <property type="match status" value="1"/>
</dbReference>
<comment type="similarity">
    <text evidence="1 3">Belongs to the short-chain dehydrogenases/reductases (SDR) family.</text>
</comment>
<dbReference type="PRINTS" id="PR00080">
    <property type="entry name" value="SDRFAMILY"/>
</dbReference>
<dbReference type="Gene3D" id="3.40.50.720">
    <property type="entry name" value="NAD(P)-binding Rossmann-like Domain"/>
    <property type="match status" value="1"/>
</dbReference>
<organism evidence="4 5">
    <name type="scientific">Rhodococcus globerulus</name>
    <dbReference type="NCBI Taxonomy" id="33008"/>
    <lineage>
        <taxon>Bacteria</taxon>
        <taxon>Bacillati</taxon>
        <taxon>Actinomycetota</taxon>
        <taxon>Actinomycetes</taxon>
        <taxon>Mycobacteriales</taxon>
        <taxon>Nocardiaceae</taxon>
        <taxon>Rhodococcus</taxon>
    </lineage>
</organism>
<evidence type="ECO:0000256" key="1">
    <source>
        <dbReference type="ARBA" id="ARBA00006484"/>
    </source>
</evidence>
<gene>
    <name evidence="4" type="ORF">R3Q16_31495</name>
</gene>